<comment type="caution">
    <text evidence="1">The sequence shown here is derived from an EMBL/GenBank/DDBJ whole genome shotgun (WGS) entry which is preliminary data.</text>
</comment>
<accession>A0A2A4Z9L9</accession>
<reference key="1">
    <citation type="submission" date="2017-08" db="EMBL/GenBank/DDBJ databases">
        <title>A dynamic microbial community with high functional redundancy inhabits the cold, oxic subseafloor aquifer.</title>
        <authorList>
            <person name="Tully B.J."/>
            <person name="Wheat C.G."/>
            <person name="Glazer B.T."/>
            <person name="Huber J.A."/>
        </authorList>
    </citation>
    <scope>NUCLEOTIDE SEQUENCE [LARGE SCALE GENOMIC DNA]</scope>
</reference>
<evidence type="ECO:0000313" key="1">
    <source>
        <dbReference type="EMBL" id="PCJ03665.1"/>
    </source>
</evidence>
<protein>
    <submittedName>
        <fullName evidence="1">Uncharacterized protein</fullName>
    </submittedName>
</protein>
<name>A0A2A4Z9L9_9PROT</name>
<gene>
    <name evidence="1" type="ORF">COB13_00010</name>
</gene>
<reference evidence="1" key="2">
    <citation type="journal article" date="2018" name="ISME J.">
        <title>A dynamic microbial community with high functional redundancy inhabits the cold, oxic subseafloor aquifer.</title>
        <authorList>
            <person name="Tully B.J."/>
            <person name="Wheat C.G."/>
            <person name="Glazer B.T."/>
            <person name="Huber J.A."/>
        </authorList>
    </citation>
    <scope>NUCLEOTIDE SEQUENCE</scope>
    <source>
        <strain evidence="1">NORP83</strain>
    </source>
</reference>
<dbReference type="AlphaFoldDB" id="A0A2A4Z9L9"/>
<organism evidence="1">
    <name type="scientific">OCS116 cluster bacterium</name>
    <dbReference type="NCBI Taxonomy" id="2030921"/>
    <lineage>
        <taxon>Bacteria</taxon>
        <taxon>Pseudomonadati</taxon>
        <taxon>Pseudomonadota</taxon>
        <taxon>Alphaproteobacteria</taxon>
        <taxon>OCS116 cluster</taxon>
    </lineage>
</organism>
<dbReference type="EMBL" id="NVUS01000001">
    <property type="protein sequence ID" value="PCJ03665.1"/>
    <property type="molecule type" value="Genomic_DNA"/>
</dbReference>
<proteinExistence type="predicted"/>
<sequence length="76" mass="8694">MSKDNSKRSNFVRLAEGRTQSALQAIRKLGNLSNKRAYDYTNEDIKIITRALRDAISELEHSFNSKDSSTNTFKLK</sequence>